<evidence type="ECO:0000256" key="4">
    <source>
        <dbReference type="ARBA" id="ARBA00023125"/>
    </source>
</evidence>
<evidence type="ECO:0000313" key="8">
    <source>
        <dbReference type="EMBL" id="AHL76457.1"/>
    </source>
</evidence>
<dbReference type="InterPro" id="IPR039420">
    <property type="entry name" value="WalR-like"/>
</dbReference>
<dbReference type="PROSITE" id="PS50110">
    <property type="entry name" value="RESPONSE_REGULATORY"/>
    <property type="match status" value="1"/>
</dbReference>
<proteinExistence type="predicted"/>
<dbReference type="InterPro" id="IPR011006">
    <property type="entry name" value="CheY-like_superfamily"/>
</dbReference>
<dbReference type="GO" id="GO:0000156">
    <property type="term" value="F:phosphorelay response regulator activity"/>
    <property type="evidence" value="ECO:0007669"/>
    <property type="project" value="TreeGrafter"/>
</dbReference>
<organism evidence="8 9">
    <name type="scientific">Stutzerimonas stutzeri</name>
    <name type="common">Pseudomonas stutzeri</name>
    <dbReference type="NCBI Taxonomy" id="316"/>
    <lineage>
        <taxon>Bacteria</taxon>
        <taxon>Pseudomonadati</taxon>
        <taxon>Pseudomonadota</taxon>
        <taxon>Gammaproteobacteria</taxon>
        <taxon>Pseudomonadales</taxon>
        <taxon>Pseudomonadaceae</taxon>
        <taxon>Stutzerimonas</taxon>
    </lineage>
</organism>
<feature type="modified residue" description="4-aspartylphosphate" evidence="6">
    <location>
        <position position="52"/>
    </location>
</feature>
<keyword evidence="3" id="KW-0805">Transcription regulation</keyword>
<dbReference type="RefSeq" id="WP_025242657.1">
    <property type="nucleotide sequence ID" value="NZ_JAMOIA010000004.1"/>
</dbReference>
<dbReference type="Proteomes" id="UP000019522">
    <property type="component" value="Chromosome"/>
</dbReference>
<dbReference type="GO" id="GO:0006355">
    <property type="term" value="P:regulation of DNA-templated transcription"/>
    <property type="evidence" value="ECO:0007669"/>
    <property type="project" value="TreeGrafter"/>
</dbReference>
<accession>W8RDB4</accession>
<dbReference type="AlphaFoldDB" id="W8RDB4"/>
<sequence>MRILLVEDDPILALIAACALEEEGHQIVGPAYDDQQALALVESQGADIALVDINLAGHDEGVSLVRNLRQRHGIASVFVSGQPEAARKNADVALGLLRKPYEPSDLARCVDVAQAILEGGAPLPTPLPATLEIFSSGYINDPKGAGT</sequence>
<evidence type="ECO:0000256" key="2">
    <source>
        <dbReference type="ARBA" id="ARBA00023012"/>
    </source>
</evidence>
<dbReference type="Gene3D" id="3.40.50.2300">
    <property type="match status" value="1"/>
</dbReference>
<dbReference type="SUPFAM" id="SSF52172">
    <property type="entry name" value="CheY-like"/>
    <property type="match status" value="1"/>
</dbReference>
<keyword evidence="2" id="KW-0902">Two-component regulatory system</keyword>
<protein>
    <submittedName>
        <fullName evidence="8">Chemotaxis protein CheY</fullName>
    </submittedName>
</protein>
<dbReference type="EMBL" id="CP007441">
    <property type="protein sequence ID" value="AHL76457.1"/>
    <property type="molecule type" value="Genomic_DNA"/>
</dbReference>
<dbReference type="GO" id="GO:0000976">
    <property type="term" value="F:transcription cis-regulatory region binding"/>
    <property type="evidence" value="ECO:0007669"/>
    <property type="project" value="TreeGrafter"/>
</dbReference>
<dbReference type="InterPro" id="IPR001789">
    <property type="entry name" value="Sig_transdc_resp-reg_receiver"/>
</dbReference>
<evidence type="ECO:0000256" key="3">
    <source>
        <dbReference type="ARBA" id="ARBA00023015"/>
    </source>
</evidence>
<dbReference type="GO" id="GO:0032993">
    <property type="term" value="C:protein-DNA complex"/>
    <property type="evidence" value="ECO:0007669"/>
    <property type="project" value="TreeGrafter"/>
</dbReference>
<keyword evidence="1 6" id="KW-0597">Phosphoprotein</keyword>
<dbReference type="PANTHER" id="PTHR48111:SF1">
    <property type="entry name" value="TWO-COMPONENT RESPONSE REGULATOR ORR33"/>
    <property type="match status" value="1"/>
</dbReference>
<reference evidence="9" key="1">
    <citation type="journal article" date="2014" name="Genome Announc.">
        <title>Complete Genome Sequence of the Highly Transformable Pseudomonas stutzeri Strain 28a24.</title>
        <authorList>
            <person name="Smith B.A."/>
            <person name="Dougherty K.M."/>
            <person name="Baltrus D.A."/>
        </authorList>
    </citation>
    <scope>NUCLEOTIDE SEQUENCE [LARGE SCALE GENOMIC DNA]</scope>
    <source>
        <strain evidence="9">28a24</strain>
    </source>
</reference>
<evidence type="ECO:0000256" key="6">
    <source>
        <dbReference type="PROSITE-ProRule" id="PRU00169"/>
    </source>
</evidence>
<evidence type="ECO:0000256" key="1">
    <source>
        <dbReference type="ARBA" id="ARBA00022553"/>
    </source>
</evidence>
<feature type="domain" description="Response regulatory" evidence="7">
    <location>
        <begin position="2"/>
        <end position="114"/>
    </location>
</feature>
<name>W8RDB4_STUST</name>
<dbReference type="GO" id="GO:0005829">
    <property type="term" value="C:cytosol"/>
    <property type="evidence" value="ECO:0007669"/>
    <property type="project" value="TreeGrafter"/>
</dbReference>
<dbReference type="KEGG" id="pstt:CH92_15685"/>
<reference evidence="8 9" key="2">
    <citation type="submission" date="2014-03" db="EMBL/GenBank/DDBJ databases">
        <authorList>
            <person name="Baltrus D."/>
            <person name="Dougherty K."/>
        </authorList>
    </citation>
    <scope>NUCLEOTIDE SEQUENCE</scope>
    <source>
        <strain evidence="8 9">28a24</strain>
    </source>
</reference>
<keyword evidence="4" id="KW-0238">DNA-binding</keyword>
<gene>
    <name evidence="8" type="ORF">CH92_15685</name>
</gene>
<evidence type="ECO:0000259" key="7">
    <source>
        <dbReference type="PROSITE" id="PS50110"/>
    </source>
</evidence>
<dbReference type="SMART" id="SM00448">
    <property type="entry name" value="REC"/>
    <property type="match status" value="1"/>
</dbReference>
<evidence type="ECO:0000313" key="9">
    <source>
        <dbReference type="Proteomes" id="UP000019522"/>
    </source>
</evidence>
<evidence type="ECO:0000256" key="5">
    <source>
        <dbReference type="ARBA" id="ARBA00023163"/>
    </source>
</evidence>
<dbReference type="Pfam" id="PF00072">
    <property type="entry name" value="Response_reg"/>
    <property type="match status" value="1"/>
</dbReference>
<keyword evidence="5" id="KW-0804">Transcription</keyword>
<dbReference type="PANTHER" id="PTHR48111">
    <property type="entry name" value="REGULATOR OF RPOS"/>
    <property type="match status" value="1"/>
</dbReference>
<dbReference type="PATRIC" id="fig|316.77.peg.3137"/>